<evidence type="ECO:0000256" key="2">
    <source>
        <dbReference type="SAM" id="SignalP"/>
    </source>
</evidence>
<dbReference type="Proteomes" id="UP000280708">
    <property type="component" value="Chromosome"/>
</dbReference>
<dbReference type="PROSITE" id="PS51257">
    <property type="entry name" value="PROKAR_LIPOPROTEIN"/>
    <property type="match status" value="1"/>
</dbReference>
<evidence type="ECO:0000313" key="5">
    <source>
        <dbReference type="EMBL" id="KEZ19186.1"/>
    </source>
</evidence>
<feature type="signal peptide" evidence="2">
    <location>
        <begin position="1"/>
        <end position="20"/>
    </location>
</feature>
<evidence type="ECO:0000313" key="7">
    <source>
        <dbReference type="Proteomes" id="UP000028534"/>
    </source>
</evidence>
<dbReference type="Pfam" id="PF04390">
    <property type="entry name" value="LptE"/>
    <property type="match status" value="1"/>
</dbReference>
<accession>A0A084EMJ4</accession>
<evidence type="ECO:0000313" key="10">
    <source>
        <dbReference type="Proteomes" id="UP000502611"/>
    </source>
</evidence>
<dbReference type="GO" id="GO:0043165">
    <property type="term" value="P:Gram-negative-bacterium-type cell outer membrane assembly"/>
    <property type="evidence" value="ECO:0007669"/>
    <property type="project" value="InterPro"/>
</dbReference>
<feature type="chain" id="PRO_5015028979" evidence="2">
    <location>
        <begin position="21"/>
        <end position="186"/>
    </location>
</feature>
<dbReference type="PATRIC" id="fig|13690.10.peg.2154"/>
<name>A0A084EMJ4_SPHYA</name>
<sequence>MKRILPLVALTLLTAPLLTACGLRPVYGGGSHGAVAQGLGHVEVQDIAGKGGWLMRNALNDRLGAISNGSGPSYKLVVKLDDQISGFGLRSDAAITRERRTLRARYQLIDEATGAQVLDDSAGSDAGINATSSEYATIAAEDTALERLSEIVADQIVTRLALYATRKEGAQAAPSPAPSSAASTGQ</sequence>
<proteinExistence type="predicted"/>
<gene>
    <name evidence="3" type="ORF">BV87_04260</name>
    <name evidence="5" type="ORF">CP98_02097</name>
    <name evidence="4" type="ORF">EBF16_22120</name>
    <name evidence="6" type="ORF">HH800_20945</name>
</gene>
<reference evidence="3 8" key="2">
    <citation type="submission" date="2017-04" db="EMBL/GenBank/DDBJ databases">
        <title>Characterization, genome and methylation analysis of a phthalic acid esters degrading strain Sphingobium yanoikuyae SHJ.</title>
        <authorList>
            <person name="Feng L."/>
        </authorList>
    </citation>
    <scope>NUCLEOTIDE SEQUENCE [LARGE SCALE GENOMIC DNA]</scope>
    <source>
        <strain evidence="3 8">SHJ</strain>
    </source>
</reference>
<protein>
    <submittedName>
        <fullName evidence="5">Putative secreted (Periplasmic) protein</fullName>
    </submittedName>
</protein>
<dbReference type="Proteomes" id="UP000037029">
    <property type="component" value="Chromosome"/>
</dbReference>
<dbReference type="InterPro" id="IPR007485">
    <property type="entry name" value="LPS_assembly_LptE"/>
</dbReference>
<dbReference type="GO" id="GO:0019867">
    <property type="term" value="C:outer membrane"/>
    <property type="evidence" value="ECO:0007669"/>
    <property type="project" value="InterPro"/>
</dbReference>
<feature type="compositionally biased region" description="Low complexity" evidence="1">
    <location>
        <begin position="172"/>
        <end position="186"/>
    </location>
</feature>
<reference evidence="6 10" key="4">
    <citation type="submission" date="2020-04" db="EMBL/GenBank/DDBJ databases">
        <title>The Whole Genome Analysis of High salt-tolerant Sphingobium yanoikuyae YC-XJ2 with Aryl organophosphorus flame retardants (aryl-OPFRs)-degrading capacity and characteristics of Related phosphotriesterase.</title>
        <authorList>
            <person name="Li X."/>
        </authorList>
    </citation>
    <scope>NUCLEOTIDE SEQUENCE [LARGE SCALE GENOMIC DNA]</scope>
    <source>
        <strain evidence="6 10">YC-XJ2</strain>
    </source>
</reference>
<dbReference type="Proteomes" id="UP000502611">
    <property type="component" value="Chromosome"/>
</dbReference>
<dbReference type="Proteomes" id="UP000028534">
    <property type="component" value="Unassembled WGS sequence"/>
</dbReference>
<organism evidence="5 7">
    <name type="scientific">Sphingobium yanoikuyae</name>
    <name type="common">Sphingomonas yanoikuyae</name>
    <dbReference type="NCBI Taxonomy" id="13690"/>
    <lineage>
        <taxon>Bacteria</taxon>
        <taxon>Pseudomonadati</taxon>
        <taxon>Pseudomonadota</taxon>
        <taxon>Alphaproteobacteria</taxon>
        <taxon>Sphingomonadales</taxon>
        <taxon>Sphingomonadaceae</taxon>
        <taxon>Sphingobium</taxon>
    </lineage>
</organism>
<dbReference type="EMBL" id="JGVR01000010">
    <property type="protein sequence ID" value="KEZ19186.1"/>
    <property type="molecule type" value="Genomic_DNA"/>
</dbReference>
<evidence type="ECO:0000313" key="8">
    <source>
        <dbReference type="Proteomes" id="UP000037029"/>
    </source>
</evidence>
<dbReference type="RefSeq" id="WP_037508875.1">
    <property type="nucleotide sequence ID" value="NZ_CAIGKD010000012.1"/>
</dbReference>
<dbReference type="STRING" id="13690.AX777_15370"/>
<evidence type="ECO:0000313" key="3">
    <source>
        <dbReference type="EMBL" id="ATP17679.1"/>
    </source>
</evidence>
<reference evidence="4 9" key="3">
    <citation type="submission" date="2018-10" db="EMBL/GenBank/DDBJ databases">
        <title>Characterization and genome analysis of a novel bacterium Sphingobium yanoikuyae SJTF8 capable of degrading PAHs.</title>
        <authorList>
            <person name="Yin C."/>
            <person name="Xiong W."/>
            <person name="Liang R."/>
        </authorList>
    </citation>
    <scope>NUCLEOTIDE SEQUENCE [LARGE SCALE GENOMIC DNA]</scope>
    <source>
        <strain evidence="4 9">SJTF8</strain>
    </source>
</reference>
<evidence type="ECO:0000313" key="9">
    <source>
        <dbReference type="Proteomes" id="UP000280708"/>
    </source>
</evidence>
<dbReference type="AlphaFoldDB" id="A0A084EMJ4"/>
<keyword evidence="2" id="KW-0732">Signal</keyword>
<evidence type="ECO:0000313" key="4">
    <source>
        <dbReference type="EMBL" id="AYO79328.1"/>
    </source>
</evidence>
<evidence type="ECO:0000313" key="6">
    <source>
        <dbReference type="EMBL" id="QJR04444.1"/>
    </source>
</evidence>
<dbReference type="Gene3D" id="3.30.160.150">
    <property type="entry name" value="Lipoprotein like domain"/>
    <property type="match status" value="1"/>
</dbReference>
<dbReference type="EMBL" id="CP033230">
    <property type="protein sequence ID" value="AYO79328.1"/>
    <property type="molecule type" value="Genomic_DNA"/>
</dbReference>
<dbReference type="EMBL" id="CP053021">
    <property type="protein sequence ID" value="QJR04444.1"/>
    <property type="molecule type" value="Genomic_DNA"/>
</dbReference>
<reference evidence="5 7" key="1">
    <citation type="submission" date="2014-03" db="EMBL/GenBank/DDBJ databases">
        <title>Genome sequence of Sphingobium yanoikuyae B1.</title>
        <authorList>
            <person name="Gan H.M."/>
            <person name="Gan H.Y."/>
            <person name="Savka M.A."/>
        </authorList>
    </citation>
    <scope>NUCLEOTIDE SEQUENCE [LARGE SCALE GENOMIC DNA]</scope>
    <source>
        <strain evidence="5 7">B1</strain>
    </source>
</reference>
<feature type="region of interest" description="Disordered" evidence="1">
    <location>
        <begin position="167"/>
        <end position="186"/>
    </location>
</feature>
<dbReference type="EMBL" id="CP020925">
    <property type="protein sequence ID" value="ATP17679.1"/>
    <property type="molecule type" value="Genomic_DNA"/>
</dbReference>
<evidence type="ECO:0000256" key="1">
    <source>
        <dbReference type="SAM" id="MobiDB-lite"/>
    </source>
</evidence>
<dbReference type="eggNOG" id="COG5468">
    <property type="taxonomic scope" value="Bacteria"/>
</dbReference>